<protein>
    <recommendedName>
        <fullName evidence="3">Phosphatase</fullName>
    </recommendedName>
</protein>
<dbReference type="GO" id="GO:0008967">
    <property type="term" value="F:phosphoglycolate phosphatase activity"/>
    <property type="evidence" value="ECO:0007669"/>
    <property type="project" value="TreeGrafter"/>
</dbReference>
<evidence type="ECO:0008006" key="3">
    <source>
        <dbReference type="Google" id="ProtNLM"/>
    </source>
</evidence>
<dbReference type="Pfam" id="PF13419">
    <property type="entry name" value="HAD_2"/>
    <property type="match status" value="1"/>
</dbReference>
<proteinExistence type="predicted"/>
<dbReference type="GO" id="GO:0005829">
    <property type="term" value="C:cytosol"/>
    <property type="evidence" value="ECO:0007669"/>
    <property type="project" value="TreeGrafter"/>
</dbReference>
<organism evidence="1 2">
    <name type="scientific">Candidatus Daviesbacteria bacterium GW2011_GWC2_40_12</name>
    <dbReference type="NCBI Taxonomy" id="1618431"/>
    <lineage>
        <taxon>Bacteria</taxon>
        <taxon>Candidatus Daviesiibacteriota</taxon>
    </lineage>
</organism>
<evidence type="ECO:0000313" key="2">
    <source>
        <dbReference type="Proteomes" id="UP000034881"/>
    </source>
</evidence>
<sequence>MIKLVAFDWNGTIFSNTAAIYKSNKGNFKLLKLKEPTYNQFLKHYDVPVKKFYLAIGANEEEFDKKAKQIAQTFHIDYERRISKIRSRAFAKTLLDYLSKNTIRSVIFSNHIIESIKKQVKRLKMEKYFAGIIANSELTAALKGRCKKEKLKSYMDSRKFLPNETMIIGDTVEEIEIGKQLGVTSVAITHGNCATVRLKAAKPDYLISSLKEVIGIIKTLNN</sequence>
<dbReference type="SUPFAM" id="SSF56784">
    <property type="entry name" value="HAD-like"/>
    <property type="match status" value="1"/>
</dbReference>
<dbReference type="PANTHER" id="PTHR43434">
    <property type="entry name" value="PHOSPHOGLYCOLATE PHOSPHATASE"/>
    <property type="match status" value="1"/>
</dbReference>
<dbReference type="InterPro" id="IPR023214">
    <property type="entry name" value="HAD_sf"/>
</dbReference>
<dbReference type="Gene3D" id="3.40.50.1000">
    <property type="entry name" value="HAD superfamily/HAD-like"/>
    <property type="match status" value="1"/>
</dbReference>
<dbReference type="Gene3D" id="1.10.150.240">
    <property type="entry name" value="Putative phosphatase, domain 2"/>
    <property type="match status" value="1"/>
</dbReference>
<evidence type="ECO:0000313" key="1">
    <source>
        <dbReference type="EMBL" id="KKR41489.1"/>
    </source>
</evidence>
<dbReference type="InterPro" id="IPR041492">
    <property type="entry name" value="HAD_2"/>
</dbReference>
<dbReference type="SFLD" id="SFLDS00003">
    <property type="entry name" value="Haloacid_Dehalogenase"/>
    <property type="match status" value="1"/>
</dbReference>
<dbReference type="SFLD" id="SFLDG01129">
    <property type="entry name" value="C1.5:_HAD__Beta-PGM__Phosphata"/>
    <property type="match status" value="1"/>
</dbReference>
<accession>A0A0G0QM21</accession>
<dbReference type="PANTHER" id="PTHR43434:SF1">
    <property type="entry name" value="PHOSPHOGLYCOLATE PHOSPHATASE"/>
    <property type="match status" value="1"/>
</dbReference>
<name>A0A0G0QM21_9BACT</name>
<dbReference type="InterPro" id="IPR023198">
    <property type="entry name" value="PGP-like_dom2"/>
</dbReference>
<dbReference type="GO" id="GO:0006281">
    <property type="term" value="P:DNA repair"/>
    <property type="evidence" value="ECO:0007669"/>
    <property type="project" value="TreeGrafter"/>
</dbReference>
<gene>
    <name evidence="1" type="ORF">UT77_C0010G0015</name>
</gene>
<dbReference type="Proteomes" id="UP000034881">
    <property type="component" value="Unassembled WGS sequence"/>
</dbReference>
<reference evidence="1 2" key="1">
    <citation type="journal article" date="2015" name="Nature">
        <title>rRNA introns, odd ribosomes, and small enigmatic genomes across a large radiation of phyla.</title>
        <authorList>
            <person name="Brown C.T."/>
            <person name="Hug L.A."/>
            <person name="Thomas B.C."/>
            <person name="Sharon I."/>
            <person name="Castelle C.J."/>
            <person name="Singh A."/>
            <person name="Wilkins M.J."/>
            <person name="Williams K.H."/>
            <person name="Banfield J.F."/>
        </authorList>
    </citation>
    <scope>NUCLEOTIDE SEQUENCE [LARGE SCALE GENOMIC DNA]</scope>
</reference>
<comment type="caution">
    <text evidence="1">The sequence shown here is derived from an EMBL/GenBank/DDBJ whole genome shotgun (WGS) entry which is preliminary data.</text>
</comment>
<dbReference type="EMBL" id="LBYB01000010">
    <property type="protein sequence ID" value="KKR41489.1"/>
    <property type="molecule type" value="Genomic_DNA"/>
</dbReference>
<dbReference type="InterPro" id="IPR050155">
    <property type="entry name" value="HAD-like_hydrolase_sf"/>
</dbReference>
<dbReference type="InterPro" id="IPR036412">
    <property type="entry name" value="HAD-like_sf"/>
</dbReference>
<dbReference type="AlphaFoldDB" id="A0A0G0QM21"/>